<dbReference type="EMBL" id="AZHC01000001">
    <property type="protein sequence ID" value="OAA51894.1"/>
    <property type="molecule type" value="Genomic_DNA"/>
</dbReference>
<dbReference type="SUPFAM" id="SSF53474">
    <property type="entry name" value="alpha/beta-Hydrolases"/>
    <property type="match status" value="1"/>
</dbReference>
<evidence type="ECO:0000313" key="2">
    <source>
        <dbReference type="EMBL" id="OAA51894.1"/>
    </source>
</evidence>
<dbReference type="InterPro" id="IPR000073">
    <property type="entry name" value="AB_hydrolase_1"/>
</dbReference>
<proteinExistence type="predicted"/>
<dbReference type="Gene3D" id="3.40.50.1820">
    <property type="entry name" value="alpha/beta hydrolase"/>
    <property type="match status" value="1"/>
</dbReference>
<dbReference type="AlphaFoldDB" id="A0A167KLW4"/>
<dbReference type="Pfam" id="PF12697">
    <property type="entry name" value="Abhydrolase_6"/>
    <property type="match status" value="1"/>
</dbReference>
<sequence length="417" mass="46974">MTTLFNVDEHIIDASHIREYAAATATSQDAALKLHVKQYTPKNNAFPRKGDVTLIGAHANGFVKELYEPLYDDLCQELEAAGVRIRDIWIADCAWQGQSGILNQEEGLLGNDPCWYDYSRDIIHMINTFRMPRPLVAVGHSFGANALSYAALLHPRLFHSMVLLDPVIAPYHTSPFEPRASPAAASIRRRDVWPSRDAAAALFRKSPFYQAWDPRVLDQWVKHGLHNNTIDPKGEVMLSTTKHQEVFTFLRPTWPAFDQEGKNVIDPKRMPDCGTSIKTEFPMYPFCRPEAVNTFLRMSHLRPGVVFILGGQSSVIGDDDARKRTEITGTGLGGSGGVPAGRVKEVVHDKYGHFIPLEVPKFCARHAAEFVKKELDIWAAEEMEYEEWARRPNADKVTVSEEYKKHLGVTDRPKAKI</sequence>
<organism evidence="2 3">
    <name type="scientific">Metarhizium rileyi (strain RCEF 4871)</name>
    <name type="common">Nomuraea rileyi</name>
    <dbReference type="NCBI Taxonomy" id="1649241"/>
    <lineage>
        <taxon>Eukaryota</taxon>
        <taxon>Fungi</taxon>
        <taxon>Dikarya</taxon>
        <taxon>Ascomycota</taxon>
        <taxon>Pezizomycotina</taxon>
        <taxon>Sordariomycetes</taxon>
        <taxon>Hypocreomycetidae</taxon>
        <taxon>Hypocreales</taxon>
        <taxon>Clavicipitaceae</taxon>
        <taxon>Metarhizium</taxon>
    </lineage>
</organism>
<dbReference type="Proteomes" id="UP000243498">
    <property type="component" value="Unassembled WGS sequence"/>
</dbReference>
<dbReference type="OrthoDB" id="94039at2759"/>
<gene>
    <name evidence="2" type="ORF">NOR_00487</name>
</gene>
<protein>
    <recommendedName>
        <fullName evidence="1">AB hydrolase-1 domain-containing protein</fullName>
    </recommendedName>
</protein>
<evidence type="ECO:0000313" key="3">
    <source>
        <dbReference type="Proteomes" id="UP000243498"/>
    </source>
</evidence>
<comment type="caution">
    <text evidence="2">The sequence shown here is derived from an EMBL/GenBank/DDBJ whole genome shotgun (WGS) entry which is preliminary data.</text>
</comment>
<dbReference type="InterPro" id="IPR029058">
    <property type="entry name" value="AB_hydrolase_fold"/>
</dbReference>
<accession>A0A167KLW4</accession>
<evidence type="ECO:0000259" key="1">
    <source>
        <dbReference type="Pfam" id="PF12697"/>
    </source>
</evidence>
<name>A0A167KLW4_METRR</name>
<dbReference type="OMA" id="LHMINTF"/>
<dbReference type="STRING" id="1081105.A0A167KLW4"/>
<keyword evidence="3" id="KW-1185">Reference proteome</keyword>
<reference evidence="2 3" key="1">
    <citation type="journal article" date="2016" name="Genome Biol. Evol.">
        <title>Divergent and convergent evolution of fungal pathogenicity.</title>
        <authorList>
            <person name="Shang Y."/>
            <person name="Xiao G."/>
            <person name="Zheng P."/>
            <person name="Cen K."/>
            <person name="Zhan S."/>
            <person name="Wang C."/>
        </authorList>
    </citation>
    <scope>NUCLEOTIDE SEQUENCE [LARGE SCALE GENOMIC DNA]</scope>
    <source>
        <strain evidence="2 3">RCEF 4871</strain>
    </source>
</reference>
<feature type="domain" description="AB hydrolase-1" evidence="1">
    <location>
        <begin position="58"/>
        <end position="252"/>
    </location>
</feature>